<keyword evidence="4" id="KW-1185">Reference proteome</keyword>
<evidence type="ECO:0000256" key="1">
    <source>
        <dbReference type="SAM" id="MobiDB-lite"/>
    </source>
</evidence>
<evidence type="ECO:0000313" key="3">
    <source>
        <dbReference type="EMBL" id="KAK9768306.1"/>
    </source>
</evidence>
<dbReference type="SUPFAM" id="SSF48097">
    <property type="entry name" value="Regulator of G-protein signaling, RGS"/>
    <property type="match status" value="1"/>
</dbReference>
<organism evidence="3 4">
    <name type="scientific">Basidiobolus ranarum</name>
    <dbReference type="NCBI Taxonomy" id="34480"/>
    <lineage>
        <taxon>Eukaryota</taxon>
        <taxon>Fungi</taxon>
        <taxon>Fungi incertae sedis</taxon>
        <taxon>Zoopagomycota</taxon>
        <taxon>Entomophthoromycotina</taxon>
        <taxon>Basidiobolomycetes</taxon>
        <taxon>Basidiobolales</taxon>
        <taxon>Basidiobolaceae</taxon>
        <taxon>Basidiobolus</taxon>
    </lineage>
</organism>
<evidence type="ECO:0000259" key="2">
    <source>
        <dbReference type="PROSITE" id="PS50132"/>
    </source>
</evidence>
<name>A0ABR2X3I2_9FUNG</name>
<dbReference type="Pfam" id="PF00615">
    <property type="entry name" value="RGS"/>
    <property type="match status" value="1"/>
</dbReference>
<evidence type="ECO:0000313" key="4">
    <source>
        <dbReference type="Proteomes" id="UP001479436"/>
    </source>
</evidence>
<feature type="domain" description="RGS" evidence="2">
    <location>
        <begin position="283"/>
        <end position="402"/>
    </location>
</feature>
<feature type="region of interest" description="Disordered" evidence="1">
    <location>
        <begin position="650"/>
        <end position="678"/>
    </location>
</feature>
<protein>
    <recommendedName>
        <fullName evidence="2">RGS domain-containing protein</fullName>
    </recommendedName>
</protein>
<gene>
    <name evidence="3" type="ORF">K7432_001145</name>
</gene>
<dbReference type="InterPro" id="IPR036305">
    <property type="entry name" value="RGS_sf"/>
</dbReference>
<dbReference type="PANTHER" id="PTHR10845">
    <property type="entry name" value="REGULATOR OF G PROTEIN SIGNALING"/>
    <property type="match status" value="1"/>
</dbReference>
<dbReference type="InterPro" id="IPR016137">
    <property type="entry name" value="RGS"/>
</dbReference>
<dbReference type="SMART" id="SM00315">
    <property type="entry name" value="RGS"/>
    <property type="match status" value="1"/>
</dbReference>
<accession>A0ABR2X3I2</accession>
<dbReference type="InterPro" id="IPR044926">
    <property type="entry name" value="RGS_subdomain_2"/>
</dbReference>
<dbReference type="CDD" id="cd07440">
    <property type="entry name" value="RGS"/>
    <property type="match status" value="1"/>
</dbReference>
<dbReference type="Proteomes" id="UP001479436">
    <property type="component" value="Unassembled WGS sequence"/>
</dbReference>
<dbReference type="PROSITE" id="PS50132">
    <property type="entry name" value="RGS"/>
    <property type="match status" value="1"/>
</dbReference>
<comment type="caution">
    <text evidence="3">The sequence shown here is derived from an EMBL/GenBank/DDBJ whole genome shotgun (WGS) entry which is preliminary data.</text>
</comment>
<reference evidence="3 4" key="1">
    <citation type="submission" date="2023-04" db="EMBL/GenBank/DDBJ databases">
        <title>Genome of Basidiobolus ranarum AG-B5.</title>
        <authorList>
            <person name="Stajich J.E."/>
            <person name="Carter-House D."/>
            <person name="Gryganskyi A."/>
        </authorList>
    </citation>
    <scope>NUCLEOTIDE SEQUENCE [LARGE SCALE GENOMIC DNA]</scope>
    <source>
        <strain evidence="3 4">AG-B5</strain>
    </source>
</reference>
<dbReference type="PANTHER" id="PTHR10845:SF192">
    <property type="entry name" value="DOUBLE HIT, ISOFORM B"/>
    <property type="match status" value="1"/>
</dbReference>
<sequence length="974" mass="111801">MSLKTPIPRSPGKLCQMGFPPNVAQKNSSKPSCRYSALPSRHVLDIRNQEDIFCLNQFPRRTRRLRIQAARNQRAFEHIESYIRVIVFVSLNHYFPVTISRSSTVEELSKLIEAEYSFNYLCSPTPASSLDYVKESTQSLKQLLDKGLMEDLNDSELLGPEQIFEDDGEGNAKPLICGAIFSGKVELIFSDTIGNVLNENDIIRVVNIYEDMANTSDTHEILQDDTRRWSCPPEKFRPWDNILDEKRGSVALPRNCTINKKPHDSYGISELTSTLKNNSAEVKFQGIFQNKICLNYFRQFCLQEYALENFLFWVEVEVYRCTKSSLVPVIADYLYKVYISNDGPLRINIPDELRNAIPPSILSPEHLPNLSIFDEAQEYIFDLLVHNILPQFEASDLYVKLVQDRTIDGANFEEAYISESTTKWLQFDIGTVATVMDTISRYQENQLDMQSALQERDNILEQIMNQMFTPIPMSPYFTGSRHPNAEQNTKRIMMKKKLARLMGQRSAEKESIQQIIDELFPSSNTPSKSPECLPDDDFSWNMNHETMKKKKIEKLGKLEDFFGKRLSTNQLAHQNLVNSEEDFETRDSFESDGPAPLCPLTTYNDLSPEERRLLTKRTRKLKLLFGEPMDEQFVSKSLTNPIMAHKLNCDPNKDPADCYNSPVSESEKCEQDSDDQEFPSRLNSKEIKRKKLVKLHQLLGIYPSPNEIENGSSNVKRTESMIYRNAKTAPPEIRKLQVKRANKLEKVFGQHPPKEFIKVNKETEVPLQKRSSIVSYLLETENSVEDLMHYLELLSGIRDDQSSTGFGSTENNLDTFSEEEVSDDDGSLASDGVNKVNRQKKLSKLRRFFGNDLGLESLITQNILLRQQCVAENLYNTGEEEGELFGQHLNNLELDGNEVSEEYVRHAMKNDLDQLRREVQELHHLNSHNSSQNSFMKRVVRTASIPRSNTFRSLRSTSTLDNHNSVKSKWIGSK</sequence>
<dbReference type="EMBL" id="JASJQH010000024">
    <property type="protein sequence ID" value="KAK9768306.1"/>
    <property type="molecule type" value="Genomic_DNA"/>
</dbReference>
<proteinExistence type="predicted"/>
<dbReference type="Gene3D" id="1.10.167.10">
    <property type="entry name" value="Regulator of G-protein Signalling 4, domain 2"/>
    <property type="match status" value="1"/>
</dbReference>